<dbReference type="RefSeq" id="XP_006824417.1">
    <property type="nucleotide sequence ID" value="XM_006824354.1"/>
</dbReference>
<protein>
    <submittedName>
        <fullName evidence="3">Uncharacterized protein LOC102805181</fullName>
    </submittedName>
</protein>
<keyword evidence="2" id="KW-1185">Reference proteome</keyword>
<dbReference type="GeneID" id="102805181"/>
<evidence type="ECO:0000256" key="1">
    <source>
        <dbReference type="SAM" id="MobiDB-lite"/>
    </source>
</evidence>
<feature type="compositionally biased region" description="Basic and acidic residues" evidence="1">
    <location>
        <begin position="1"/>
        <end position="25"/>
    </location>
</feature>
<reference evidence="3" key="1">
    <citation type="submission" date="2025-08" db="UniProtKB">
        <authorList>
            <consortium name="RefSeq"/>
        </authorList>
    </citation>
    <scope>IDENTIFICATION</scope>
    <source>
        <tissue evidence="3">Testes</tissue>
    </source>
</reference>
<evidence type="ECO:0000313" key="2">
    <source>
        <dbReference type="Proteomes" id="UP000694865"/>
    </source>
</evidence>
<name>A0ABM0MWM6_SACKO</name>
<accession>A0ABM0MWM6</accession>
<evidence type="ECO:0000313" key="3">
    <source>
        <dbReference type="RefSeq" id="XP_006824417.1"/>
    </source>
</evidence>
<sequence>MLGGKSIDEKTDNKKIDVDERKETEVAQGNTSSQKLEMDHRPIDSSFEDRPPTPGAMLPDTLGDSFKPATPKMEETLSSRSNTPSPILKNPTPLTGLTGGGNSTPYHLRCILPYPLCILISSERDLFMEQVALINCIKSRRRKRRTNTSINTNMANMTTMINIKNIMVGLQVVHPVNFIKDHHQRGSSCYANIKVEMQFT</sequence>
<dbReference type="Proteomes" id="UP000694865">
    <property type="component" value="Unplaced"/>
</dbReference>
<feature type="compositionally biased region" description="Basic and acidic residues" evidence="1">
    <location>
        <begin position="36"/>
        <end position="51"/>
    </location>
</feature>
<feature type="region of interest" description="Disordered" evidence="1">
    <location>
        <begin position="1"/>
        <end position="98"/>
    </location>
</feature>
<proteinExistence type="predicted"/>
<gene>
    <name evidence="3" type="primary">LOC102805181</name>
</gene>
<organism evidence="2 3">
    <name type="scientific">Saccoglossus kowalevskii</name>
    <name type="common">Acorn worm</name>
    <dbReference type="NCBI Taxonomy" id="10224"/>
    <lineage>
        <taxon>Eukaryota</taxon>
        <taxon>Metazoa</taxon>
        <taxon>Hemichordata</taxon>
        <taxon>Enteropneusta</taxon>
        <taxon>Harrimaniidae</taxon>
        <taxon>Saccoglossus</taxon>
    </lineage>
</organism>